<dbReference type="OrthoDB" id="3212410at2759"/>
<sequence>MLKQFIKSIACSVRDWAAQYAESDDNQPNITTFTATSASNNGDQMVLLPVFDQHGVRIGSHMVPSGPTILPQSHKAQPGSVTAQHDRTWPAKLTPFIPSHPQPESETRFDQGVVFTSFDKLNEGVWPVWPSGRFALDISHQDFENTKKLQVLWATQNSSVNGGKGSVESPTTCGGKVSCRKCLGALKFVTDYWHKWIENAEGGKLNIDPRYRWRSTDGGDVDGIQDVMTLKFVPSELRGIITRPYTLETFVRLYQYSKLRWLVSRKRTRNLFDLASSWNKVIRQHLEDDASTHNQSQLDEGPMIPETEPGG</sequence>
<proteinExistence type="predicted"/>
<keyword evidence="3" id="KW-1185">Reference proteome</keyword>
<evidence type="ECO:0000313" key="2">
    <source>
        <dbReference type="EMBL" id="KAE9405347.1"/>
    </source>
</evidence>
<dbReference type="EMBL" id="ML769410">
    <property type="protein sequence ID" value="KAE9405347.1"/>
    <property type="molecule type" value="Genomic_DNA"/>
</dbReference>
<gene>
    <name evidence="2" type="ORF">BT96DRAFT_935061</name>
</gene>
<organism evidence="2 3">
    <name type="scientific">Gymnopus androsaceus JB14</name>
    <dbReference type="NCBI Taxonomy" id="1447944"/>
    <lineage>
        <taxon>Eukaryota</taxon>
        <taxon>Fungi</taxon>
        <taxon>Dikarya</taxon>
        <taxon>Basidiomycota</taxon>
        <taxon>Agaricomycotina</taxon>
        <taxon>Agaricomycetes</taxon>
        <taxon>Agaricomycetidae</taxon>
        <taxon>Agaricales</taxon>
        <taxon>Marasmiineae</taxon>
        <taxon>Omphalotaceae</taxon>
        <taxon>Gymnopus</taxon>
    </lineage>
</organism>
<dbReference type="Proteomes" id="UP000799118">
    <property type="component" value="Unassembled WGS sequence"/>
</dbReference>
<feature type="region of interest" description="Disordered" evidence="1">
    <location>
        <begin position="289"/>
        <end position="311"/>
    </location>
</feature>
<protein>
    <submittedName>
        <fullName evidence="2">Uncharacterized protein</fullName>
    </submittedName>
</protein>
<evidence type="ECO:0000313" key="3">
    <source>
        <dbReference type="Proteomes" id="UP000799118"/>
    </source>
</evidence>
<name>A0A6A4I8F2_9AGAR</name>
<dbReference type="AlphaFoldDB" id="A0A6A4I8F2"/>
<reference evidence="2" key="1">
    <citation type="journal article" date="2019" name="Environ. Microbiol.">
        <title>Fungal ecological strategies reflected in gene transcription - a case study of two litter decomposers.</title>
        <authorList>
            <person name="Barbi F."/>
            <person name="Kohler A."/>
            <person name="Barry K."/>
            <person name="Baskaran P."/>
            <person name="Daum C."/>
            <person name="Fauchery L."/>
            <person name="Ihrmark K."/>
            <person name="Kuo A."/>
            <person name="LaButti K."/>
            <person name="Lipzen A."/>
            <person name="Morin E."/>
            <person name="Grigoriev I.V."/>
            <person name="Henrissat B."/>
            <person name="Lindahl B."/>
            <person name="Martin F."/>
        </authorList>
    </citation>
    <scope>NUCLEOTIDE SEQUENCE</scope>
    <source>
        <strain evidence="2">JB14</strain>
    </source>
</reference>
<accession>A0A6A4I8F2</accession>
<evidence type="ECO:0000256" key="1">
    <source>
        <dbReference type="SAM" id="MobiDB-lite"/>
    </source>
</evidence>